<dbReference type="InterPro" id="IPR007569">
    <property type="entry name" value="DUF559"/>
</dbReference>
<dbReference type="Pfam" id="PF04480">
    <property type="entry name" value="DUF559"/>
    <property type="match status" value="1"/>
</dbReference>
<accession>A0A930PSA8</accession>
<dbReference type="SUPFAM" id="SSF52980">
    <property type="entry name" value="Restriction endonuclease-like"/>
    <property type="match status" value="1"/>
</dbReference>
<reference evidence="2" key="1">
    <citation type="submission" date="2020-04" db="EMBL/GenBank/DDBJ databases">
        <title>Deep metagenomics examines the oral microbiome during advanced dental caries in children, revealing novel taxa and co-occurrences with host molecules.</title>
        <authorList>
            <person name="Baker J.L."/>
            <person name="Morton J.T."/>
            <person name="Dinis M."/>
            <person name="Alvarez R."/>
            <person name="Tran N.C."/>
            <person name="Knight R."/>
            <person name="Edlund A."/>
        </authorList>
    </citation>
    <scope>NUCLEOTIDE SEQUENCE</scope>
    <source>
        <strain evidence="2">JCVI_29_bin.11</strain>
    </source>
</reference>
<evidence type="ECO:0000313" key="3">
    <source>
        <dbReference type="Proteomes" id="UP000713964"/>
    </source>
</evidence>
<gene>
    <name evidence="2" type="ORF">HXO58_06620</name>
</gene>
<dbReference type="Proteomes" id="UP000713964">
    <property type="component" value="Unassembled WGS sequence"/>
</dbReference>
<dbReference type="Gene3D" id="3.40.960.10">
    <property type="entry name" value="VSR Endonuclease"/>
    <property type="match status" value="1"/>
</dbReference>
<dbReference type="EMBL" id="JABZXL010000018">
    <property type="protein sequence ID" value="MBF1659491.1"/>
    <property type="molecule type" value="Genomic_DNA"/>
</dbReference>
<feature type="domain" description="DUF559" evidence="1">
    <location>
        <begin position="273"/>
        <end position="333"/>
    </location>
</feature>
<dbReference type="InterPro" id="IPR011335">
    <property type="entry name" value="Restrct_endonuc-II-like"/>
</dbReference>
<proteinExistence type="predicted"/>
<evidence type="ECO:0000259" key="1">
    <source>
        <dbReference type="Pfam" id="PF04480"/>
    </source>
</evidence>
<name>A0A930PSA8_9MICC</name>
<organism evidence="2 3">
    <name type="scientific">Rothia mucilaginosa</name>
    <dbReference type="NCBI Taxonomy" id="43675"/>
    <lineage>
        <taxon>Bacteria</taxon>
        <taxon>Bacillati</taxon>
        <taxon>Actinomycetota</taxon>
        <taxon>Actinomycetes</taxon>
        <taxon>Micrococcales</taxon>
        <taxon>Micrococcaceae</taxon>
        <taxon>Rothia</taxon>
    </lineage>
</organism>
<dbReference type="AlphaFoldDB" id="A0A930PSA8"/>
<protein>
    <submittedName>
        <fullName evidence="2">DUF559 domain-containing protein</fullName>
    </submittedName>
</protein>
<comment type="caution">
    <text evidence="2">The sequence shown here is derived from an EMBL/GenBank/DDBJ whole genome shotgun (WGS) entry which is preliminary data.</text>
</comment>
<sequence length="344" mass="38033">MDISIKTARLSTDFTNRPHNFAETARIKSMNTANILEPHTISAQAPTTRAAELYPLVLTPRILNSRGIGARHIRAMVAAGTLQRIQRGAYIYTRDAQALTPDGRLAVRCIAAHLMGLQGVFSHTSAAALWGLDVLSVPSIVHVYSTATSPSDRGRICRHRRGFDPNAVIAIPGTPVMATTVSRTLQDCARTMTFREAVVLADSIMRRGLMEPHEVIEALLNLTGYGGSSGRTLAQAVDASSESAGESLTRCLLMEHRLPLPVTQYPISCEGRNYRVDFAWPEARLILEFDGEQKYVDHPGRDRSEAARDRALTRTGWTVVHLTWADIFQKEREAITHLRGLLMR</sequence>
<evidence type="ECO:0000313" key="2">
    <source>
        <dbReference type="EMBL" id="MBF1659491.1"/>
    </source>
</evidence>